<dbReference type="InterPro" id="IPR029058">
    <property type="entry name" value="AB_hydrolase_fold"/>
</dbReference>
<accession>A0A9D2G4L9</accession>
<dbReference type="SUPFAM" id="SSF53474">
    <property type="entry name" value="alpha/beta-Hydrolases"/>
    <property type="match status" value="1"/>
</dbReference>
<evidence type="ECO:0000256" key="1">
    <source>
        <dbReference type="ARBA" id="ARBA00022801"/>
    </source>
</evidence>
<evidence type="ECO:0000313" key="4">
    <source>
        <dbReference type="EMBL" id="HIZ72959.1"/>
    </source>
</evidence>
<dbReference type="Pfam" id="PF07859">
    <property type="entry name" value="Abhydrolase_3"/>
    <property type="match status" value="1"/>
</dbReference>
<gene>
    <name evidence="4" type="ORF">H9964_05220</name>
</gene>
<dbReference type="AlphaFoldDB" id="A0A9D2G4L9"/>
<dbReference type="InterPro" id="IPR013094">
    <property type="entry name" value="AB_hydrolase_3"/>
</dbReference>
<keyword evidence="2" id="KW-1133">Transmembrane helix</keyword>
<keyword evidence="2" id="KW-0812">Transmembrane</keyword>
<dbReference type="InterPro" id="IPR050300">
    <property type="entry name" value="GDXG_lipolytic_enzyme"/>
</dbReference>
<keyword evidence="2" id="KW-0472">Membrane</keyword>
<keyword evidence="1 4" id="KW-0378">Hydrolase</keyword>
<feature type="domain" description="Alpha/beta hydrolase fold-3" evidence="3">
    <location>
        <begin position="95"/>
        <end position="298"/>
    </location>
</feature>
<feature type="transmembrane region" description="Helical" evidence="2">
    <location>
        <begin position="6"/>
        <end position="30"/>
    </location>
</feature>
<evidence type="ECO:0000256" key="2">
    <source>
        <dbReference type="SAM" id="Phobius"/>
    </source>
</evidence>
<evidence type="ECO:0000259" key="3">
    <source>
        <dbReference type="Pfam" id="PF07859"/>
    </source>
</evidence>
<proteinExistence type="predicted"/>
<evidence type="ECO:0000313" key="5">
    <source>
        <dbReference type="Proteomes" id="UP000824102"/>
    </source>
</evidence>
<comment type="caution">
    <text evidence="4">The sequence shown here is derived from an EMBL/GenBank/DDBJ whole genome shotgun (WGS) entry which is preliminary data.</text>
</comment>
<organism evidence="4 5">
    <name type="scientific">Candidatus Gallimonas intestinavium</name>
    <dbReference type="NCBI Taxonomy" id="2838603"/>
    <lineage>
        <taxon>Bacteria</taxon>
        <taxon>Bacillati</taxon>
        <taxon>Bacillota</taxon>
        <taxon>Clostridia</taxon>
        <taxon>Candidatus Gallimonas</taxon>
    </lineage>
</organism>
<reference evidence="4" key="2">
    <citation type="submission" date="2021-04" db="EMBL/GenBank/DDBJ databases">
        <authorList>
            <person name="Gilroy R."/>
        </authorList>
    </citation>
    <scope>NUCLEOTIDE SEQUENCE</scope>
    <source>
        <strain evidence="4">ChiW7-2402</strain>
    </source>
</reference>
<dbReference type="PANTHER" id="PTHR48081">
    <property type="entry name" value="AB HYDROLASE SUPERFAMILY PROTEIN C4A8.06C"/>
    <property type="match status" value="1"/>
</dbReference>
<dbReference type="PANTHER" id="PTHR48081:SF6">
    <property type="entry name" value="PEPTIDASE S9 PROLYL OLIGOPEPTIDASE CATALYTIC DOMAIN-CONTAINING PROTEIN"/>
    <property type="match status" value="1"/>
</dbReference>
<dbReference type="GO" id="GO:0016787">
    <property type="term" value="F:hydrolase activity"/>
    <property type="evidence" value="ECO:0007669"/>
    <property type="project" value="UniProtKB-KW"/>
</dbReference>
<sequence length="338" mass="37033">MTPLLIVLIVLVVLAGIALLAAIALLLEVLPRLAAKKMRSGPIDEAALSYPESYDELRARVTVQKDLVYPSKYPANKFDLYLPKDADKAQPLPLVVWIHGGGFIAGEKEGTENVMTCLAAAGYAAVSLDYPVAPEHRYPAALRAIDAFFASLPERSERCPIDLARIVLGGDSAGAQLAAQFAAKETNAALSEGMRLPRRLSFPLKGVALVSGPFDLPTLRRYAKAHDKKILFLVDLWGRAYFGKLFWHRSRAVKETVIAPQVTQDFPPAFLTDGNEGSFEVQNRALGEALRRKDIPVKELYFAKDGGAVPHDYLFRLAEAPAREGLKELLSFLGETLH</sequence>
<dbReference type="EMBL" id="DXBB01000073">
    <property type="protein sequence ID" value="HIZ72959.1"/>
    <property type="molecule type" value="Genomic_DNA"/>
</dbReference>
<dbReference type="Gene3D" id="3.40.50.1820">
    <property type="entry name" value="alpha/beta hydrolase"/>
    <property type="match status" value="1"/>
</dbReference>
<name>A0A9D2G4L9_9FIRM</name>
<reference evidence="4" key="1">
    <citation type="journal article" date="2021" name="PeerJ">
        <title>Extensive microbial diversity within the chicken gut microbiome revealed by metagenomics and culture.</title>
        <authorList>
            <person name="Gilroy R."/>
            <person name="Ravi A."/>
            <person name="Getino M."/>
            <person name="Pursley I."/>
            <person name="Horton D.L."/>
            <person name="Alikhan N.F."/>
            <person name="Baker D."/>
            <person name="Gharbi K."/>
            <person name="Hall N."/>
            <person name="Watson M."/>
            <person name="Adriaenssens E.M."/>
            <person name="Foster-Nyarko E."/>
            <person name="Jarju S."/>
            <person name="Secka A."/>
            <person name="Antonio M."/>
            <person name="Oren A."/>
            <person name="Chaudhuri R.R."/>
            <person name="La Ragione R."/>
            <person name="Hildebrand F."/>
            <person name="Pallen M.J."/>
        </authorList>
    </citation>
    <scope>NUCLEOTIDE SEQUENCE</scope>
    <source>
        <strain evidence="4">ChiW7-2402</strain>
    </source>
</reference>
<protein>
    <submittedName>
        <fullName evidence="4">Alpha/beta hydrolase</fullName>
    </submittedName>
</protein>
<dbReference type="Proteomes" id="UP000824102">
    <property type="component" value="Unassembled WGS sequence"/>
</dbReference>